<protein>
    <recommendedName>
        <fullName evidence="9">sterol 22-desaturase</fullName>
        <ecNumber evidence="9">1.14.19.41</ecNumber>
    </recommendedName>
    <alternativeName>
        <fullName evidence="10">C-22 sterol desaturase</fullName>
    </alternativeName>
</protein>
<keyword evidence="13" id="KW-0503">Monooxygenase</keyword>
<reference evidence="15" key="1">
    <citation type="submission" date="2022-04" db="EMBL/GenBank/DDBJ databases">
        <title>Carnegiea gigantea Genome sequencing and assembly v2.</title>
        <authorList>
            <person name="Copetti D."/>
            <person name="Sanderson M.J."/>
            <person name="Burquez A."/>
            <person name="Wojciechowski M.F."/>
        </authorList>
    </citation>
    <scope>NUCLEOTIDE SEQUENCE</scope>
    <source>
        <strain evidence="15">SGP5-SGP5p</strain>
        <tissue evidence="15">Aerial part</tissue>
    </source>
</reference>
<dbReference type="Pfam" id="PF00067">
    <property type="entry name" value="p450"/>
    <property type="match status" value="1"/>
</dbReference>
<comment type="catalytic activity">
    <reaction evidence="11">
        <text>5-dehydroepisterol + NADPH + O2 + H(+) = ergosta-5,7,22,24(28)-tetraen-3beta-ol + NADP(+) + 2 H2O</text>
        <dbReference type="Rhea" id="RHEA:33467"/>
        <dbReference type="ChEBI" id="CHEBI:15377"/>
        <dbReference type="ChEBI" id="CHEBI:15378"/>
        <dbReference type="ChEBI" id="CHEBI:15379"/>
        <dbReference type="ChEBI" id="CHEBI:18249"/>
        <dbReference type="ChEBI" id="CHEBI:52972"/>
        <dbReference type="ChEBI" id="CHEBI:57783"/>
        <dbReference type="ChEBI" id="CHEBI:58349"/>
        <dbReference type="EC" id="1.14.19.41"/>
    </reaction>
</comment>
<evidence type="ECO:0000256" key="3">
    <source>
        <dbReference type="ARBA" id="ARBA00010617"/>
    </source>
</evidence>
<dbReference type="GO" id="GO:0016125">
    <property type="term" value="P:sterol metabolic process"/>
    <property type="evidence" value="ECO:0007669"/>
    <property type="project" value="TreeGrafter"/>
</dbReference>
<dbReference type="InterPro" id="IPR001128">
    <property type="entry name" value="Cyt_P450"/>
</dbReference>
<dbReference type="PANTHER" id="PTHR24286:SF228">
    <property type="entry name" value="C-22 STEROL DESATURASE ERG5"/>
    <property type="match status" value="1"/>
</dbReference>
<evidence type="ECO:0000256" key="2">
    <source>
        <dbReference type="ARBA" id="ARBA00004167"/>
    </source>
</evidence>
<comment type="cofactor">
    <cofactor evidence="1 12">
        <name>heme</name>
        <dbReference type="ChEBI" id="CHEBI:30413"/>
    </cofactor>
</comment>
<keyword evidence="4 14" id="KW-0812">Transmembrane</keyword>
<evidence type="ECO:0000256" key="14">
    <source>
        <dbReference type="SAM" id="Phobius"/>
    </source>
</evidence>
<keyword evidence="5 12" id="KW-0479">Metal-binding</keyword>
<evidence type="ECO:0000256" key="5">
    <source>
        <dbReference type="ARBA" id="ARBA00022723"/>
    </source>
</evidence>
<organism evidence="15 16">
    <name type="scientific">Carnegiea gigantea</name>
    <dbReference type="NCBI Taxonomy" id="171969"/>
    <lineage>
        <taxon>Eukaryota</taxon>
        <taxon>Viridiplantae</taxon>
        <taxon>Streptophyta</taxon>
        <taxon>Embryophyta</taxon>
        <taxon>Tracheophyta</taxon>
        <taxon>Spermatophyta</taxon>
        <taxon>Magnoliopsida</taxon>
        <taxon>eudicotyledons</taxon>
        <taxon>Gunneridae</taxon>
        <taxon>Pentapetalae</taxon>
        <taxon>Caryophyllales</taxon>
        <taxon>Cactineae</taxon>
        <taxon>Cactaceae</taxon>
        <taxon>Cactoideae</taxon>
        <taxon>Echinocereeae</taxon>
        <taxon>Carnegiea</taxon>
    </lineage>
</organism>
<dbReference type="OrthoDB" id="1372046at2759"/>
<dbReference type="GO" id="GO:0016020">
    <property type="term" value="C:membrane"/>
    <property type="evidence" value="ECO:0007669"/>
    <property type="project" value="UniProtKB-SubCell"/>
</dbReference>
<comment type="similarity">
    <text evidence="3 13">Belongs to the cytochrome P450 family.</text>
</comment>
<dbReference type="EMBL" id="JAKOGI010000018">
    <property type="protein sequence ID" value="KAJ8449944.1"/>
    <property type="molecule type" value="Genomic_DNA"/>
</dbReference>
<evidence type="ECO:0000256" key="9">
    <source>
        <dbReference type="ARBA" id="ARBA00039038"/>
    </source>
</evidence>
<evidence type="ECO:0000313" key="15">
    <source>
        <dbReference type="EMBL" id="KAJ8449944.1"/>
    </source>
</evidence>
<evidence type="ECO:0000256" key="8">
    <source>
        <dbReference type="ARBA" id="ARBA00023004"/>
    </source>
</evidence>
<evidence type="ECO:0000256" key="1">
    <source>
        <dbReference type="ARBA" id="ARBA00001971"/>
    </source>
</evidence>
<feature type="transmembrane region" description="Helical" evidence="14">
    <location>
        <begin position="6"/>
        <end position="27"/>
    </location>
</feature>
<dbReference type="GO" id="GO:0000249">
    <property type="term" value="F:C-22 sterol desaturase (NADPH) activity"/>
    <property type="evidence" value="ECO:0007669"/>
    <property type="project" value="UniProtKB-EC"/>
</dbReference>
<proteinExistence type="inferred from homology"/>
<keyword evidence="7 13" id="KW-0560">Oxidoreductase</keyword>
<dbReference type="GO" id="GO:0005506">
    <property type="term" value="F:iron ion binding"/>
    <property type="evidence" value="ECO:0007669"/>
    <property type="project" value="InterPro"/>
</dbReference>
<dbReference type="SUPFAM" id="SSF48264">
    <property type="entry name" value="Cytochrome P450"/>
    <property type="match status" value="1"/>
</dbReference>
<evidence type="ECO:0000256" key="4">
    <source>
        <dbReference type="ARBA" id="ARBA00022692"/>
    </source>
</evidence>
<dbReference type="InterPro" id="IPR017972">
    <property type="entry name" value="Cyt_P450_CS"/>
</dbReference>
<dbReference type="InterPro" id="IPR002401">
    <property type="entry name" value="Cyt_P450_E_grp-I"/>
</dbReference>
<dbReference type="EC" id="1.14.19.41" evidence="9"/>
<keyword evidence="16" id="KW-1185">Reference proteome</keyword>
<dbReference type="InterPro" id="IPR036396">
    <property type="entry name" value="Cyt_P450_sf"/>
</dbReference>
<evidence type="ECO:0000256" key="7">
    <source>
        <dbReference type="ARBA" id="ARBA00023002"/>
    </source>
</evidence>
<dbReference type="GO" id="GO:0004497">
    <property type="term" value="F:monooxygenase activity"/>
    <property type="evidence" value="ECO:0007669"/>
    <property type="project" value="UniProtKB-KW"/>
</dbReference>
<dbReference type="PROSITE" id="PS00086">
    <property type="entry name" value="CYTOCHROME_P450"/>
    <property type="match status" value="1"/>
</dbReference>
<dbReference type="GO" id="GO:0020037">
    <property type="term" value="F:heme binding"/>
    <property type="evidence" value="ECO:0007669"/>
    <property type="project" value="InterPro"/>
</dbReference>
<keyword evidence="12 13" id="KW-0349">Heme</keyword>
<accession>A0A9Q1KUI4</accession>
<dbReference type="PANTHER" id="PTHR24286">
    <property type="entry name" value="CYTOCHROME P450 26"/>
    <property type="match status" value="1"/>
</dbReference>
<comment type="caution">
    <text evidence="15">The sequence shown here is derived from an EMBL/GenBank/DDBJ whole genome shotgun (WGS) entry which is preliminary data.</text>
</comment>
<dbReference type="Gene3D" id="1.10.630.10">
    <property type="entry name" value="Cytochrome P450"/>
    <property type="match status" value="1"/>
</dbReference>
<feature type="binding site" description="axial binding residue" evidence="12">
    <location>
        <position position="450"/>
    </location>
    <ligand>
        <name>heme</name>
        <dbReference type="ChEBI" id="CHEBI:30413"/>
    </ligand>
    <ligandPart>
        <name>Fe</name>
        <dbReference type="ChEBI" id="CHEBI:18248"/>
    </ligandPart>
</feature>
<name>A0A9Q1KUI4_9CARY</name>
<evidence type="ECO:0000256" key="6">
    <source>
        <dbReference type="ARBA" id="ARBA00022989"/>
    </source>
</evidence>
<dbReference type="FunFam" id="1.10.630.10:FF:000021">
    <property type="entry name" value="Cytochrome P450 61"/>
    <property type="match status" value="1"/>
</dbReference>
<dbReference type="Proteomes" id="UP001153076">
    <property type="component" value="Unassembled WGS sequence"/>
</dbReference>
<evidence type="ECO:0000313" key="16">
    <source>
        <dbReference type="Proteomes" id="UP001153076"/>
    </source>
</evidence>
<gene>
    <name evidence="15" type="ORF">Cgig2_029306</name>
</gene>
<keyword evidence="6 14" id="KW-1133">Transmembrane helix</keyword>
<keyword evidence="8 12" id="KW-0408">Iron</keyword>
<keyword evidence="14" id="KW-0472">Membrane</keyword>
<sequence length="520" mass="59134">MDFSTIWEIITWVSPYLATFLISLALMDQISYLKKKSTLPGPTFVPPFVGNVFSVIRDPTRFWDRQAEYAKTSPLGVSANSIIGKFTVFIRSSEMSHKVFGNVRPDAFQVIGHPFGKKLFGEHNLIYMYGQEHKDIRRRIAPNFTPKALATYTGIQQVVILKHLMLWQSMCKSSSKPIALRLLARDMNLETSQNVFAGPYLSQVARERFKVDYNYFNVGLMSIPIDLPGFAFRDARLAVERLVDALQGCVVESKKKMEADEEPKCLIDFWMQDMVREERESGIETGTDKITAPNCGNRNIATYVFDFLFAAQDASTSSLLWAVTLLDSHAPVLKRVRDEVDQIWRPESNQLITGEQLAAMKYTHAVAREVVRYRAPATLVPHVANEDFPLSKGCTIPKGSIVFPSLYESSFQGFTEPDRFDPDRFYSEDRREDLLYKRNFLAFGAGAHQCVGQRYALNLLVLFIAMFASLMDFKRAKTEGCDELNYVPTICPKDDCLVSLSRRCALEVERTVTRRLPGHQ</sequence>
<dbReference type="AlphaFoldDB" id="A0A9Q1KUI4"/>
<comment type="subcellular location">
    <subcellularLocation>
        <location evidence="2">Membrane</location>
        <topology evidence="2">Single-pass membrane protein</topology>
    </subcellularLocation>
</comment>
<dbReference type="PRINTS" id="PR00463">
    <property type="entry name" value="EP450I"/>
</dbReference>
<evidence type="ECO:0000256" key="13">
    <source>
        <dbReference type="RuleBase" id="RU000461"/>
    </source>
</evidence>
<dbReference type="CDD" id="cd11082">
    <property type="entry name" value="CYP61_CYP710"/>
    <property type="match status" value="1"/>
</dbReference>
<evidence type="ECO:0000256" key="12">
    <source>
        <dbReference type="PIRSR" id="PIRSR602401-1"/>
    </source>
</evidence>
<evidence type="ECO:0000256" key="10">
    <source>
        <dbReference type="ARBA" id="ARBA00041546"/>
    </source>
</evidence>
<evidence type="ECO:0000256" key="11">
    <source>
        <dbReference type="ARBA" id="ARBA00047463"/>
    </source>
</evidence>